<proteinExistence type="predicted"/>
<dbReference type="Proteomes" id="UP000729290">
    <property type="component" value="Unassembled WGS sequence"/>
</dbReference>
<evidence type="ECO:0000313" key="1">
    <source>
        <dbReference type="EMBL" id="MBM6878493.1"/>
    </source>
</evidence>
<accession>A0ABS2GCH0</accession>
<keyword evidence="2" id="KW-1185">Reference proteome</keyword>
<protein>
    <recommendedName>
        <fullName evidence="3">LXG domain-containing protein</fullName>
    </recommendedName>
</protein>
<reference evidence="1 2" key="1">
    <citation type="journal article" date="2021" name="Sci. Rep.">
        <title>The distribution of antibiotic resistance genes in chicken gut microbiota commensals.</title>
        <authorList>
            <person name="Juricova H."/>
            <person name="Matiasovicova J."/>
            <person name="Kubasova T."/>
            <person name="Cejkova D."/>
            <person name="Rychlik I."/>
        </authorList>
    </citation>
    <scope>NUCLEOTIDE SEQUENCE [LARGE SCALE GENOMIC DNA]</scope>
    <source>
        <strain evidence="1 2">An431b</strain>
    </source>
</reference>
<dbReference type="RefSeq" id="WP_205134183.1">
    <property type="nucleotide sequence ID" value="NZ_JACSNT010000014.1"/>
</dbReference>
<name>A0ABS2GCH0_9FIRM</name>
<evidence type="ECO:0000313" key="2">
    <source>
        <dbReference type="Proteomes" id="UP000729290"/>
    </source>
</evidence>
<evidence type="ECO:0008006" key="3">
    <source>
        <dbReference type="Google" id="ProtNLM"/>
    </source>
</evidence>
<organism evidence="1 2">
    <name type="scientific">Anaerotignum lactatifermentans</name>
    <dbReference type="NCBI Taxonomy" id="160404"/>
    <lineage>
        <taxon>Bacteria</taxon>
        <taxon>Bacillati</taxon>
        <taxon>Bacillota</taxon>
        <taxon>Clostridia</taxon>
        <taxon>Lachnospirales</taxon>
        <taxon>Anaerotignaceae</taxon>
        <taxon>Anaerotignum</taxon>
    </lineage>
</organism>
<comment type="caution">
    <text evidence="1">The sequence shown here is derived from an EMBL/GenBank/DDBJ whole genome shotgun (WGS) entry which is preliminary data.</text>
</comment>
<gene>
    <name evidence="1" type="ORF">H9X83_10055</name>
</gene>
<dbReference type="EMBL" id="JACSNV010000014">
    <property type="protein sequence ID" value="MBM6878493.1"/>
    <property type="molecule type" value="Genomic_DNA"/>
</dbReference>
<sequence>MLLSETIQKSTTAIKLRRNATDNKSKAESYFKALTQLDQTAKSIEGTLKCAIEMQTQGIVADPILVEDVRADLLTCIDSCGNGVSPDSEEQLSLATVKLLQSKGDAIASSIKVVWKDAASNYAKGSTGYLSMIGNLTDNPKQAKDLVEGINKTVDSDPSIKSISKLVADVAEAKKITDSFSVGPKIESFLKKVSSQQATVADLTSDVTAWLKEKKLMGKLKVRF</sequence>